<dbReference type="eggNOG" id="COG1309">
    <property type="taxonomic scope" value="Bacteria"/>
</dbReference>
<sequence length="428" mass="48187">MNSLVDKKIASPFSKGHQHQRKFQSILSEAAQLFNWQGSRATTLVDIAGSLKLTKTCVYYYVKTKEDLVYQCYVSSCDMWLDKARQANSLDASGVEKIVQMVREHFNQYIETLNGKAPHFAMLTEVTSLNTDHADDIAQRWDEIFQLCCDMVDQGMAQGLIEKQDSAIVSSAIFSIIQWFPVWLNRTHAANPEPVIDGVLDVLLNGLAAERHQFAAIDFPDLSYLALDSFDRDVQNRMKREAFYRVGSIFFNQKGYKGTSLDEIASSLEVTKGAFYYHIKNKEELLYQCFNRTLDVERLLLAKAGSVQGSGVEKLELALRYLFNVQFSEEGPLIRYRALPSLDQQHRKKILKATSANSEQLGAYIRQGLEDKTLRDTDSSVAQYMLSGAVEASPDLVNKVVDVDSKLLSAAYFQLFMNGLAVSVSADL</sequence>
<organism evidence="7 8">
    <name type="scientific">gamma proteobacterium HTCC2207</name>
    <dbReference type="NCBI Taxonomy" id="314287"/>
    <lineage>
        <taxon>Bacteria</taxon>
        <taxon>Pseudomonadati</taxon>
        <taxon>Pseudomonadota</taxon>
        <taxon>Gammaproteobacteria</taxon>
        <taxon>Cellvibrionales</taxon>
        <taxon>Porticoccaceae</taxon>
        <taxon>SAR92 clade</taxon>
    </lineage>
</organism>
<evidence type="ECO:0000256" key="5">
    <source>
        <dbReference type="PROSITE-ProRule" id="PRU00335"/>
    </source>
</evidence>
<dbReference type="PANTHER" id="PTHR30055">
    <property type="entry name" value="HTH-TYPE TRANSCRIPTIONAL REGULATOR RUTR"/>
    <property type="match status" value="1"/>
</dbReference>
<comment type="caution">
    <text evidence="7">The sequence shown here is derived from an EMBL/GenBank/DDBJ whole genome shotgun (WGS) entry which is preliminary data.</text>
</comment>
<evidence type="ECO:0000256" key="1">
    <source>
        <dbReference type="ARBA" id="ARBA00022491"/>
    </source>
</evidence>
<dbReference type="Gene3D" id="1.10.10.60">
    <property type="entry name" value="Homeodomain-like"/>
    <property type="match status" value="2"/>
</dbReference>
<keyword evidence="4" id="KW-0804">Transcription</keyword>
<proteinExistence type="predicted"/>
<dbReference type="InterPro" id="IPR009057">
    <property type="entry name" value="Homeodomain-like_sf"/>
</dbReference>
<dbReference type="InterPro" id="IPR041490">
    <property type="entry name" value="KstR2_TetR_C"/>
</dbReference>
<evidence type="ECO:0000256" key="3">
    <source>
        <dbReference type="ARBA" id="ARBA00023125"/>
    </source>
</evidence>
<dbReference type="PROSITE" id="PS01081">
    <property type="entry name" value="HTH_TETR_1"/>
    <property type="match status" value="1"/>
</dbReference>
<dbReference type="SUPFAM" id="SSF46689">
    <property type="entry name" value="Homeodomain-like"/>
    <property type="match status" value="2"/>
</dbReference>
<protein>
    <submittedName>
        <fullName evidence="7">Transcriptional regulator, TetR family protein</fullName>
    </submittedName>
</protein>
<dbReference type="AlphaFoldDB" id="Q1YRC2"/>
<dbReference type="PANTHER" id="PTHR30055:SF175">
    <property type="entry name" value="HTH-TYPE TRANSCRIPTIONAL REPRESSOR KSTR2"/>
    <property type="match status" value="1"/>
</dbReference>
<dbReference type="Pfam" id="PF17932">
    <property type="entry name" value="TetR_C_24"/>
    <property type="match status" value="1"/>
</dbReference>
<dbReference type="EMBL" id="AAPI01000005">
    <property type="protein sequence ID" value="EAS46686.1"/>
    <property type="molecule type" value="Genomic_DNA"/>
</dbReference>
<dbReference type="GO" id="GO:0003700">
    <property type="term" value="F:DNA-binding transcription factor activity"/>
    <property type="evidence" value="ECO:0007669"/>
    <property type="project" value="TreeGrafter"/>
</dbReference>
<evidence type="ECO:0000259" key="6">
    <source>
        <dbReference type="PROSITE" id="PS50977"/>
    </source>
</evidence>
<keyword evidence="3 5" id="KW-0238">DNA-binding</keyword>
<dbReference type="InterPro" id="IPR036271">
    <property type="entry name" value="Tet_transcr_reg_TetR-rel_C_sf"/>
</dbReference>
<dbReference type="GO" id="GO:0000976">
    <property type="term" value="F:transcription cis-regulatory region binding"/>
    <property type="evidence" value="ECO:0007669"/>
    <property type="project" value="TreeGrafter"/>
</dbReference>
<gene>
    <name evidence="7" type="ORF">GB2207_03579</name>
</gene>
<evidence type="ECO:0000256" key="2">
    <source>
        <dbReference type="ARBA" id="ARBA00023015"/>
    </source>
</evidence>
<dbReference type="InterPro" id="IPR050109">
    <property type="entry name" value="HTH-type_TetR-like_transc_reg"/>
</dbReference>
<dbReference type="Proteomes" id="UP000005555">
    <property type="component" value="Unassembled WGS sequence"/>
</dbReference>
<keyword evidence="1" id="KW-0678">Repressor</keyword>
<dbReference type="SUPFAM" id="SSF48498">
    <property type="entry name" value="Tetracyclin repressor-like, C-terminal domain"/>
    <property type="match status" value="2"/>
</dbReference>
<feature type="DNA-binding region" description="H-T-H motif" evidence="5">
    <location>
        <begin position="260"/>
        <end position="279"/>
    </location>
</feature>
<dbReference type="Pfam" id="PF00440">
    <property type="entry name" value="TetR_N"/>
    <property type="match status" value="2"/>
</dbReference>
<dbReference type="OrthoDB" id="5982141at2"/>
<evidence type="ECO:0000313" key="8">
    <source>
        <dbReference type="Proteomes" id="UP000005555"/>
    </source>
</evidence>
<keyword evidence="2" id="KW-0805">Transcription regulation</keyword>
<dbReference type="InterPro" id="IPR023772">
    <property type="entry name" value="DNA-bd_HTH_TetR-type_CS"/>
</dbReference>
<evidence type="ECO:0000256" key="4">
    <source>
        <dbReference type="ARBA" id="ARBA00023163"/>
    </source>
</evidence>
<dbReference type="InterPro" id="IPR001647">
    <property type="entry name" value="HTH_TetR"/>
</dbReference>
<keyword evidence="8" id="KW-1185">Reference proteome</keyword>
<reference evidence="7 8" key="1">
    <citation type="submission" date="2006-03" db="EMBL/GenBank/DDBJ databases">
        <authorList>
            <person name="Giovannoni S.J."/>
            <person name="Cho J.-C."/>
            <person name="Ferriera S."/>
            <person name="Johnson J."/>
            <person name="Kravitz S."/>
            <person name="Halpern A."/>
            <person name="Remington K."/>
            <person name="Beeson K."/>
            <person name="Tran B."/>
            <person name="Rogers Y.-H."/>
            <person name="Friedman R."/>
            <person name="Venter J.C."/>
        </authorList>
    </citation>
    <scope>NUCLEOTIDE SEQUENCE [LARGE SCALE GENOMIC DNA]</scope>
    <source>
        <strain evidence="7 8">HTCC2207</strain>
    </source>
</reference>
<feature type="domain" description="HTH tetR-type" evidence="6">
    <location>
        <begin position="237"/>
        <end position="297"/>
    </location>
</feature>
<dbReference type="HOGENOM" id="CLU_053314_0_0_6"/>
<evidence type="ECO:0000313" key="7">
    <source>
        <dbReference type="EMBL" id="EAS46686.1"/>
    </source>
</evidence>
<name>Q1YRC2_9GAMM</name>
<dbReference type="PROSITE" id="PS50977">
    <property type="entry name" value="HTH_TETR_2"/>
    <property type="match status" value="1"/>
</dbReference>
<dbReference type="Gene3D" id="1.10.357.10">
    <property type="entry name" value="Tetracycline Repressor, domain 2"/>
    <property type="match status" value="2"/>
</dbReference>
<dbReference type="STRING" id="314287.GB2207_03579"/>
<accession>Q1YRC2</accession>